<dbReference type="GO" id="GO:0016787">
    <property type="term" value="F:hydrolase activity"/>
    <property type="evidence" value="ECO:0007669"/>
    <property type="project" value="UniProtKB-KW"/>
</dbReference>
<protein>
    <submittedName>
        <fullName evidence="3">Alpha/beta hydrolase</fullName>
    </submittedName>
</protein>
<proteinExistence type="predicted"/>
<reference evidence="3 4" key="1">
    <citation type="submission" date="2019-08" db="EMBL/GenBank/DDBJ databases">
        <authorList>
            <person name="Peeters C."/>
        </authorList>
    </citation>
    <scope>NUCLEOTIDE SEQUENCE [LARGE SCALE GENOMIC DNA]</scope>
    <source>
        <strain evidence="3 4">LMG 30175</strain>
    </source>
</reference>
<sequence length="292" mass="31642">MPTTSPRLSSVQCLSPSGLHRVAYAEWGDPANPRVLVCVHGLTRSGRDFDILAQAFADEYRVVCPDIVGRGQSDWLRNPAGYAIPQYVADMVSLLARLDVETVDWFGTSMGGLIGLGLAGLPDSPIRKLLLNDVGPRLDAAALGRIAEYLGQPAAFATDAEALDYLWSISSSFGPHTPEEWRALNMPLLRRDGDAWTLRYDPAIAVPFTAVTAETAAAGEAMLWSALEAFPGEIMVVRGEHSDLLSSETAAEMVQRGQHVRSVEIQGVGHAPTFVRPGQIRVAREFFDDQAV</sequence>
<gene>
    <name evidence="3" type="ORF">PTE30175_04643</name>
</gene>
<dbReference type="PANTHER" id="PTHR43798">
    <property type="entry name" value="MONOACYLGLYCEROL LIPASE"/>
    <property type="match status" value="1"/>
</dbReference>
<dbReference type="InterPro" id="IPR000073">
    <property type="entry name" value="AB_hydrolase_1"/>
</dbReference>
<dbReference type="RefSeq" id="WP_150699419.1">
    <property type="nucleotide sequence ID" value="NZ_CABPRZ010000027.1"/>
</dbReference>
<dbReference type="InterPro" id="IPR050266">
    <property type="entry name" value="AB_hydrolase_sf"/>
</dbReference>
<accession>A0A5E4YSW8</accession>
<organism evidence="3 4">
    <name type="scientific">Pandoraea terrae</name>
    <dbReference type="NCBI Taxonomy" id="1537710"/>
    <lineage>
        <taxon>Bacteria</taxon>
        <taxon>Pseudomonadati</taxon>
        <taxon>Pseudomonadota</taxon>
        <taxon>Betaproteobacteria</taxon>
        <taxon>Burkholderiales</taxon>
        <taxon>Burkholderiaceae</taxon>
        <taxon>Pandoraea</taxon>
    </lineage>
</organism>
<dbReference type="AlphaFoldDB" id="A0A5E4YSW8"/>
<feature type="domain" description="AB hydrolase-1" evidence="2">
    <location>
        <begin position="35"/>
        <end position="275"/>
    </location>
</feature>
<evidence type="ECO:0000256" key="1">
    <source>
        <dbReference type="ARBA" id="ARBA00022801"/>
    </source>
</evidence>
<dbReference type="Gene3D" id="3.40.50.1820">
    <property type="entry name" value="alpha/beta hydrolase"/>
    <property type="match status" value="1"/>
</dbReference>
<dbReference type="GO" id="GO:0016020">
    <property type="term" value="C:membrane"/>
    <property type="evidence" value="ECO:0007669"/>
    <property type="project" value="TreeGrafter"/>
</dbReference>
<dbReference type="Pfam" id="PF00561">
    <property type="entry name" value="Abhydrolase_1"/>
    <property type="match status" value="1"/>
</dbReference>
<dbReference type="EMBL" id="CABPRZ010000027">
    <property type="protein sequence ID" value="VVE51896.1"/>
    <property type="molecule type" value="Genomic_DNA"/>
</dbReference>
<evidence type="ECO:0000313" key="4">
    <source>
        <dbReference type="Proteomes" id="UP000414233"/>
    </source>
</evidence>
<dbReference type="SUPFAM" id="SSF53474">
    <property type="entry name" value="alpha/beta-Hydrolases"/>
    <property type="match status" value="1"/>
</dbReference>
<name>A0A5E4YSW8_9BURK</name>
<dbReference type="Proteomes" id="UP000414233">
    <property type="component" value="Unassembled WGS sequence"/>
</dbReference>
<evidence type="ECO:0000259" key="2">
    <source>
        <dbReference type="Pfam" id="PF00561"/>
    </source>
</evidence>
<dbReference type="PRINTS" id="PR00111">
    <property type="entry name" value="ABHYDROLASE"/>
</dbReference>
<keyword evidence="1 3" id="KW-0378">Hydrolase</keyword>
<dbReference type="PANTHER" id="PTHR43798:SF31">
    <property type="entry name" value="AB HYDROLASE SUPERFAMILY PROTEIN YCLE"/>
    <property type="match status" value="1"/>
</dbReference>
<dbReference type="OrthoDB" id="8543939at2"/>
<keyword evidence="4" id="KW-1185">Reference proteome</keyword>
<dbReference type="InterPro" id="IPR029058">
    <property type="entry name" value="AB_hydrolase_fold"/>
</dbReference>
<evidence type="ECO:0000313" key="3">
    <source>
        <dbReference type="EMBL" id="VVE51896.1"/>
    </source>
</evidence>